<keyword evidence="1" id="KW-0436">Ligase</keyword>
<gene>
    <name evidence="6" type="ORF">GXY80_07690</name>
</gene>
<name>A0A971M4R1_9BACT</name>
<dbReference type="Pfam" id="PF13607">
    <property type="entry name" value="Succ_CoA_lig"/>
    <property type="match status" value="1"/>
</dbReference>
<reference evidence="6" key="2">
    <citation type="submission" date="2020-01" db="EMBL/GenBank/DDBJ databases">
        <authorList>
            <person name="Campanaro S."/>
        </authorList>
    </citation>
    <scope>NUCLEOTIDE SEQUENCE</scope>
    <source>
        <strain evidence="6">AS06rmzACSIP_7</strain>
    </source>
</reference>
<dbReference type="GO" id="GO:0046872">
    <property type="term" value="F:metal ion binding"/>
    <property type="evidence" value="ECO:0007669"/>
    <property type="project" value="InterPro"/>
</dbReference>
<dbReference type="Gene3D" id="3.30.1490.20">
    <property type="entry name" value="ATP-grasp fold, A domain"/>
    <property type="match status" value="1"/>
</dbReference>
<dbReference type="InterPro" id="IPR051538">
    <property type="entry name" value="Acyl-CoA_Synth/Transferase"/>
</dbReference>
<evidence type="ECO:0000256" key="3">
    <source>
        <dbReference type="ARBA" id="ARBA00022840"/>
    </source>
</evidence>
<dbReference type="Pfam" id="PF13549">
    <property type="entry name" value="ATP-grasp_5"/>
    <property type="match status" value="1"/>
</dbReference>
<dbReference type="SUPFAM" id="SSF51735">
    <property type="entry name" value="NAD(P)-binding Rossmann-fold domains"/>
    <property type="match status" value="1"/>
</dbReference>
<dbReference type="SUPFAM" id="SSF56059">
    <property type="entry name" value="Glutathione synthetase ATP-binding domain-like"/>
    <property type="match status" value="1"/>
</dbReference>
<dbReference type="PROSITE" id="PS50975">
    <property type="entry name" value="ATP_GRASP"/>
    <property type="match status" value="1"/>
</dbReference>
<dbReference type="InterPro" id="IPR013815">
    <property type="entry name" value="ATP_grasp_subdomain_1"/>
</dbReference>
<dbReference type="InterPro" id="IPR036291">
    <property type="entry name" value="NAD(P)-bd_dom_sf"/>
</dbReference>
<dbReference type="InterPro" id="IPR016102">
    <property type="entry name" value="Succinyl-CoA_synth-like"/>
</dbReference>
<dbReference type="EMBL" id="JAAYEE010000126">
    <property type="protein sequence ID" value="NLW35347.1"/>
    <property type="molecule type" value="Genomic_DNA"/>
</dbReference>
<evidence type="ECO:0000256" key="1">
    <source>
        <dbReference type="ARBA" id="ARBA00022598"/>
    </source>
</evidence>
<dbReference type="SMART" id="SM00881">
    <property type="entry name" value="CoA_binding"/>
    <property type="match status" value="1"/>
</dbReference>
<evidence type="ECO:0000256" key="2">
    <source>
        <dbReference type="ARBA" id="ARBA00022741"/>
    </source>
</evidence>
<evidence type="ECO:0000259" key="5">
    <source>
        <dbReference type="PROSITE" id="PS50975"/>
    </source>
</evidence>
<dbReference type="InterPro" id="IPR011761">
    <property type="entry name" value="ATP-grasp"/>
</dbReference>
<dbReference type="Gene3D" id="3.30.470.20">
    <property type="entry name" value="ATP-grasp fold, B domain"/>
    <property type="match status" value="1"/>
</dbReference>
<accession>A0A971M4R1</accession>
<keyword evidence="2 4" id="KW-0547">Nucleotide-binding</keyword>
<dbReference type="InterPro" id="IPR032875">
    <property type="entry name" value="Succ_CoA_lig_flav_dom"/>
</dbReference>
<reference evidence="6" key="1">
    <citation type="journal article" date="2020" name="Biotechnol. Biofuels">
        <title>New insights from the biogas microbiome by comprehensive genome-resolved metagenomics of nearly 1600 species originating from multiple anaerobic digesters.</title>
        <authorList>
            <person name="Campanaro S."/>
            <person name="Treu L."/>
            <person name="Rodriguez-R L.M."/>
            <person name="Kovalovszki A."/>
            <person name="Ziels R.M."/>
            <person name="Maus I."/>
            <person name="Zhu X."/>
            <person name="Kougias P.G."/>
            <person name="Basile A."/>
            <person name="Luo G."/>
            <person name="Schluter A."/>
            <person name="Konstantinidis K.T."/>
            <person name="Angelidaki I."/>
        </authorList>
    </citation>
    <scope>NUCLEOTIDE SEQUENCE</scope>
    <source>
        <strain evidence="6">AS06rmzACSIP_7</strain>
    </source>
</reference>
<protein>
    <submittedName>
        <fullName evidence="6">CoA-binding protein</fullName>
    </submittedName>
</protein>
<dbReference type="PANTHER" id="PTHR43334:SF1">
    <property type="entry name" value="3-HYDROXYPROPIONATE--COA LIGASE [ADP-FORMING]"/>
    <property type="match status" value="1"/>
</dbReference>
<proteinExistence type="predicted"/>
<comment type="caution">
    <text evidence="6">The sequence shown here is derived from an EMBL/GenBank/DDBJ whole genome shotgun (WGS) entry which is preliminary data.</text>
</comment>
<dbReference type="Proteomes" id="UP000777265">
    <property type="component" value="Unassembled WGS sequence"/>
</dbReference>
<evidence type="ECO:0000256" key="4">
    <source>
        <dbReference type="PROSITE-ProRule" id="PRU00409"/>
    </source>
</evidence>
<dbReference type="GO" id="GO:0005524">
    <property type="term" value="F:ATP binding"/>
    <property type="evidence" value="ECO:0007669"/>
    <property type="project" value="UniProtKB-UniRule"/>
</dbReference>
<dbReference type="PANTHER" id="PTHR43334">
    <property type="entry name" value="ACETATE--COA LIGASE [ADP-FORMING]"/>
    <property type="match status" value="1"/>
</dbReference>
<sequence length="692" mass="74531">MLNTFFNPKAVAVIGASAKELHIGNRIIKNLLDFGFKGSIYPINPKVEEIHGVKVYKSILDVPTEVDVAHMVIPAGSVPQAIEDCGKKGVKLAILNGGGFAEVGPEGAAIQEDCLSRARRHGMRIFGPNCQGIINTDPNSRAYCNFTFTMPEPGSISIVALSGGVAEVIHQAFAEMGIGTRMYASNGNACDVSIPEIIKYYGDDEGTRVIVLYVEGLREPEAFMEVVREVAAKKPILAMKAGRTAEGAKAAASHTGGLAKEDIATDLIFERAGILSFRDEAELCQAAATFASQPIPRGNRVGIITNTGGPAVIATDVLVAGGLVIPPLSENAAEILKGKLFAEASINNPLDVLATAGAGHFRTAMDVMMGDEEIDSIYINFVTPFFVDTNSIAREIAEVNKQRKKPIICNLMTDKGQWTETVRILKEGGVPCYGFPGTAARALVALTQYNRIRNRKTGEVKRFDDVDRQKAEAILEEAKQAGRKILSAADGYEILNAYGIPAAEWRIADTAADAEKAASEIGFPVVAKLDSWSVPRKSDVGAVALNLRDAGALRSAIEEMDRKFHFQDRKFLVQKYLPGGKEVIVGAKTEDGLGHLVMFGIGGIYVEIFKDVVFKLSPVTDLEAQEMLSSLKTTPLLKGVRGEKGVCERGIIEVIQRLSQLVTELPAIREMDLNPVIAYEDGVFVADARIGL</sequence>
<dbReference type="SUPFAM" id="SSF52210">
    <property type="entry name" value="Succinyl-CoA synthetase domains"/>
    <property type="match status" value="2"/>
</dbReference>
<organism evidence="6 7">
    <name type="scientific">Syntrophorhabdus aromaticivorans</name>
    <dbReference type="NCBI Taxonomy" id="328301"/>
    <lineage>
        <taxon>Bacteria</taxon>
        <taxon>Pseudomonadati</taxon>
        <taxon>Thermodesulfobacteriota</taxon>
        <taxon>Syntrophorhabdia</taxon>
        <taxon>Syntrophorhabdales</taxon>
        <taxon>Syntrophorhabdaceae</taxon>
        <taxon>Syntrophorhabdus</taxon>
    </lineage>
</organism>
<feature type="domain" description="ATP-grasp" evidence="5">
    <location>
        <begin position="492"/>
        <end position="528"/>
    </location>
</feature>
<dbReference type="GO" id="GO:0016874">
    <property type="term" value="F:ligase activity"/>
    <property type="evidence" value="ECO:0007669"/>
    <property type="project" value="UniProtKB-KW"/>
</dbReference>
<evidence type="ECO:0000313" key="6">
    <source>
        <dbReference type="EMBL" id="NLW35347.1"/>
    </source>
</evidence>
<dbReference type="Gene3D" id="3.40.50.720">
    <property type="entry name" value="NAD(P)-binding Rossmann-like Domain"/>
    <property type="match status" value="1"/>
</dbReference>
<dbReference type="Pfam" id="PF13380">
    <property type="entry name" value="CoA_binding_2"/>
    <property type="match status" value="1"/>
</dbReference>
<dbReference type="AlphaFoldDB" id="A0A971M4R1"/>
<dbReference type="Gene3D" id="3.40.50.261">
    <property type="entry name" value="Succinyl-CoA synthetase domains"/>
    <property type="match status" value="2"/>
</dbReference>
<evidence type="ECO:0000313" key="7">
    <source>
        <dbReference type="Proteomes" id="UP000777265"/>
    </source>
</evidence>
<dbReference type="InterPro" id="IPR003781">
    <property type="entry name" value="CoA-bd"/>
</dbReference>
<keyword evidence="3 4" id="KW-0067">ATP-binding</keyword>